<reference evidence="1 2" key="1">
    <citation type="submission" date="2020-02" db="EMBL/GenBank/DDBJ databases">
        <authorList>
            <person name="Kim Y.B."/>
            <person name="Roh S.W."/>
        </authorList>
    </citation>
    <scope>NUCLEOTIDE SEQUENCE [LARGE SCALE GENOMIC DNA]</scope>
    <source>
        <strain evidence="1 2">DSM 103574</strain>
    </source>
</reference>
<dbReference type="RefSeq" id="WP_163064741.1">
    <property type="nucleotide sequence ID" value="NZ_CP048649.1"/>
</dbReference>
<dbReference type="Proteomes" id="UP000466848">
    <property type="component" value="Chromosome"/>
</dbReference>
<organism evidence="1 2">
    <name type="scientific">Aminipila butyrica</name>
    <dbReference type="NCBI Taxonomy" id="433296"/>
    <lineage>
        <taxon>Bacteria</taxon>
        <taxon>Bacillati</taxon>
        <taxon>Bacillota</taxon>
        <taxon>Clostridia</taxon>
        <taxon>Peptostreptococcales</taxon>
        <taxon>Anaerovoracaceae</taxon>
        <taxon>Aminipila</taxon>
    </lineage>
</organism>
<evidence type="ECO:0000313" key="2">
    <source>
        <dbReference type="Proteomes" id="UP000466848"/>
    </source>
</evidence>
<sequence length="64" mass="7422">MKKSYLTCKEVMEITGVKEAKAYQFINTVNRELKANGFITVAGKVSKRAFFEHYPVDDEVREVY</sequence>
<evidence type="ECO:0000313" key="1">
    <source>
        <dbReference type="EMBL" id="QIB67820.1"/>
    </source>
</evidence>
<dbReference type="EMBL" id="CP048649">
    <property type="protein sequence ID" value="QIB67820.1"/>
    <property type="molecule type" value="Genomic_DNA"/>
</dbReference>
<accession>A0A858BS82</accession>
<proteinExistence type="predicted"/>
<name>A0A858BS82_9FIRM</name>
<keyword evidence="2" id="KW-1185">Reference proteome</keyword>
<dbReference type="AlphaFoldDB" id="A0A858BS82"/>
<protein>
    <submittedName>
        <fullName evidence="1">Transcriptional regulator</fullName>
    </submittedName>
</protein>
<dbReference type="KEGG" id="abut:Ami103574_00125"/>
<gene>
    <name evidence="1" type="ORF">Ami103574_00125</name>
</gene>